<feature type="compositionally biased region" description="Pro residues" evidence="1">
    <location>
        <begin position="31"/>
        <end position="41"/>
    </location>
</feature>
<evidence type="ECO:0000259" key="3">
    <source>
        <dbReference type="PROSITE" id="PS51471"/>
    </source>
</evidence>
<organism evidence="4 5">
    <name type="scientific">Olea europaea subsp. europaea</name>
    <dbReference type="NCBI Taxonomy" id="158383"/>
    <lineage>
        <taxon>Eukaryota</taxon>
        <taxon>Viridiplantae</taxon>
        <taxon>Streptophyta</taxon>
        <taxon>Embryophyta</taxon>
        <taxon>Tracheophyta</taxon>
        <taxon>Spermatophyta</taxon>
        <taxon>Magnoliopsida</taxon>
        <taxon>eudicotyledons</taxon>
        <taxon>Gunneridae</taxon>
        <taxon>Pentapetalae</taxon>
        <taxon>asterids</taxon>
        <taxon>lamiids</taxon>
        <taxon>Lamiales</taxon>
        <taxon>Oleaceae</taxon>
        <taxon>Oleeae</taxon>
        <taxon>Olea</taxon>
    </lineage>
</organism>
<dbReference type="AlphaFoldDB" id="A0A8S0UYD4"/>
<feature type="region of interest" description="Disordered" evidence="1">
    <location>
        <begin position="1"/>
        <end position="42"/>
    </location>
</feature>
<dbReference type="EMBL" id="CACTIH010009143">
    <property type="protein sequence ID" value="CAA3025777.1"/>
    <property type="molecule type" value="Genomic_DNA"/>
</dbReference>
<dbReference type="PROSITE" id="PS50181">
    <property type="entry name" value="FBOX"/>
    <property type="match status" value="1"/>
</dbReference>
<dbReference type="CDD" id="cd22164">
    <property type="entry name" value="F-box_AtSKIP19-like"/>
    <property type="match status" value="1"/>
</dbReference>
<dbReference type="SUPFAM" id="SSF52047">
    <property type="entry name" value="RNI-like"/>
    <property type="match status" value="1"/>
</dbReference>
<evidence type="ECO:0000259" key="2">
    <source>
        <dbReference type="PROSITE" id="PS50181"/>
    </source>
</evidence>
<dbReference type="Gene3D" id="3.80.10.10">
    <property type="entry name" value="Ribonuclease Inhibitor"/>
    <property type="match status" value="1"/>
</dbReference>
<feature type="domain" description="F-box" evidence="2">
    <location>
        <begin position="36"/>
        <end position="83"/>
    </location>
</feature>
<name>A0A8S0UYD4_OLEEU</name>
<protein>
    <submittedName>
        <fullName evidence="4">Anthocyanidin synthase</fullName>
    </submittedName>
</protein>
<feature type="compositionally biased region" description="Basic residues" evidence="1">
    <location>
        <begin position="1"/>
        <end position="20"/>
    </location>
</feature>
<keyword evidence="5" id="KW-1185">Reference proteome</keyword>
<dbReference type="Pfam" id="PF12937">
    <property type="entry name" value="F-box-like"/>
    <property type="match status" value="1"/>
</dbReference>
<dbReference type="FunFam" id="2.60.120.330:FF:000070">
    <property type="entry name" value="2-oxoglutarate (2OG) and Fe(II)-dependent oxygenase superfamily protein"/>
    <property type="match status" value="1"/>
</dbReference>
<gene>
    <name evidence="4" type="ORF">OLEA9_A048749</name>
</gene>
<feature type="domain" description="Fe2OG dioxygenase" evidence="3">
    <location>
        <begin position="527"/>
        <end position="629"/>
    </location>
</feature>
<dbReference type="Pfam" id="PF03171">
    <property type="entry name" value="2OG-FeII_Oxy"/>
    <property type="match status" value="1"/>
</dbReference>
<dbReference type="OrthoDB" id="1267545at2759"/>
<proteinExistence type="predicted"/>
<reference evidence="4 5" key="1">
    <citation type="submission" date="2019-12" db="EMBL/GenBank/DDBJ databases">
        <authorList>
            <person name="Alioto T."/>
            <person name="Alioto T."/>
            <person name="Gomez Garrido J."/>
        </authorList>
    </citation>
    <scope>NUCLEOTIDE SEQUENCE [LARGE SCALE GENOMIC DNA]</scope>
</reference>
<dbReference type="Proteomes" id="UP000594638">
    <property type="component" value="Unassembled WGS sequence"/>
</dbReference>
<dbReference type="Gene3D" id="2.60.120.330">
    <property type="entry name" value="B-lactam Antibiotic, Isopenicillin N Synthase, Chain"/>
    <property type="match status" value="1"/>
</dbReference>
<dbReference type="PANTHER" id="PTHR38926:SF82">
    <property type="entry name" value="F-BOX DOMAIN-CONTAINING PROTEIN"/>
    <property type="match status" value="1"/>
</dbReference>
<sequence>MGKKLKRLKNKKKKAKAKAKAKAEAASSARPTPPPPPPWLELPPEVTANILHRLGAHDMLKSAQEVCTTWRNVCKDPSIWRVIDMKNLGKYHDMSVYLETTCRQAVDRSEGQLTDIYIDYFATDELLQYISERSSQLRCLRLGGCYGVSGDGLSEAAKRFPLLEELHLVFVMSCNDGIEAIGRSCPKLRSFTLSESSYKHSQLPCNDDALAIAKSMPGLHHLQLLGNNMTNEGLQAILDGCLLLESLDIRRCFKVDLSGDLGKRITQKIKDSKHPYDSMEDCEWNTDIFDCKENIRFVRTLLDFAVHWTLKCGGQTTTGEIREKWTGSLLAGWVGVKIERLRYMAVKEQTIIDGSSTDETKEEEEDFRSCCGDEDEVEDTEELTKADLKDDLDDYSVKMYFKGVSIAGPGDSGSRLSGIGVVMERSCNFSPIRVQKKLDFYVEESVADYLALLDGLSEAAENNIRRVFAFTESDILYYQVSNFPAPNFPATSEYAKQLRGLTSKILSALSIGLGLEQERLEKEVGGMEELLLQFKINYYPKCPQPELTLGVEAHTDVSALTFILHNMVPGLQLFCEGKWVTAKCVPNSIIMHIGDTIEILSNGKYKSALHRGLVNKEKVRISWAVFCEPPKEKIVLKPLPETVSEAEPPRFPPRTFSQHIMHKLFRKSEDSGEEK</sequence>
<dbReference type="InterPro" id="IPR032675">
    <property type="entry name" value="LRR_dom_sf"/>
</dbReference>
<comment type="caution">
    <text evidence="4">The sequence shown here is derived from an EMBL/GenBank/DDBJ whole genome shotgun (WGS) entry which is preliminary data.</text>
</comment>
<dbReference type="Gene3D" id="1.20.1280.50">
    <property type="match status" value="1"/>
</dbReference>
<dbReference type="PROSITE" id="PS51471">
    <property type="entry name" value="FE2OG_OXY"/>
    <property type="match status" value="1"/>
</dbReference>
<dbReference type="PANTHER" id="PTHR38926">
    <property type="entry name" value="F-BOX DOMAIN CONTAINING PROTEIN, EXPRESSED"/>
    <property type="match status" value="1"/>
</dbReference>
<dbReference type="InterPro" id="IPR001810">
    <property type="entry name" value="F-box_dom"/>
</dbReference>
<evidence type="ECO:0000313" key="4">
    <source>
        <dbReference type="EMBL" id="CAA3025777.1"/>
    </source>
</evidence>
<accession>A0A8S0UYD4</accession>
<dbReference type="SUPFAM" id="SSF51197">
    <property type="entry name" value="Clavaminate synthase-like"/>
    <property type="match status" value="1"/>
</dbReference>
<evidence type="ECO:0000313" key="5">
    <source>
        <dbReference type="Proteomes" id="UP000594638"/>
    </source>
</evidence>
<dbReference type="Gramene" id="OE9A048749T1">
    <property type="protein sequence ID" value="OE9A048749C1"/>
    <property type="gene ID" value="OE9A048749"/>
</dbReference>
<dbReference type="InterPro" id="IPR005123">
    <property type="entry name" value="Oxoglu/Fe-dep_dioxygenase_dom"/>
</dbReference>
<dbReference type="InterPro" id="IPR027443">
    <property type="entry name" value="IPNS-like_sf"/>
</dbReference>
<dbReference type="InterPro" id="IPR044861">
    <property type="entry name" value="IPNS-like_FE2OG_OXY"/>
</dbReference>
<evidence type="ECO:0000256" key="1">
    <source>
        <dbReference type="SAM" id="MobiDB-lite"/>
    </source>
</evidence>